<name>A0A401FHP6_9LACO</name>
<feature type="transmembrane region" description="Helical" evidence="1">
    <location>
        <begin position="20"/>
        <end position="36"/>
    </location>
</feature>
<keyword evidence="1" id="KW-0812">Transmembrane</keyword>
<sequence length="37" mass="4340">MWLSVGAMPFLLTIFLQNAFHWSAIKAGSYVIFYFLR</sequence>
<keyword evidence="3" id="KW-1185">Reference proteome</keyword>
<reference evidence="2 3" key="1">
    <citation type="submission" date="2017-11" db="EMBL/GenBank/DDBJ databases">
        <title>Draft Genome Sequence of Lactobacillus curieae NBRC 111893 isolated from Koso, a Japanese sugar-Vegetable Fermented Beverage.</title>
        <authorList>
            <person name="Chiou T.Y."/>
            <person name="Oshima K."/>
            <person name="Suda W."/>
            <person name="Hattori M."/>
            <person name="Takahashi T."/>
        </authorList>
    </citation>
    <scope>NUCLEOTIDE SEQUENCE [LARGE SCALE GENOMIC DNA]</scope>
    <source>
        <strain evidence="2 3">NBRC111893</strain>
    </source>
</reference>
<protein>
    <submittedName>
        <fullName evidence="2">Methylenomycin A resistance protein</fullName>
    </submittedName>
</protein>
<dbReference type="EMBL" id="BEXA01000001">
    <property type="protein sequence ID" value="GAY71869.1"/>
    <property type="molecule type" value="Genomic_DNA"/>
</dbReference>
<organism evidence="2 3">
    <name type="scientific">Lentilactobacillus kosonis</name>
    <dbReference type="NCBI Taxonomy" id="2810561"/>
    <lineage>
        <taxon>Bacteria</taxon>
        <taxon>Bacillati</taxon>
        <taxon>Bacillota</taxon>
        <taxon>Bacilli</taxon>
        <taxon>Lactobacillales</taxon>
        <taxon>Lactobacillaceae</taxon>
        <taxon>Lentilactobacillus</taxon>
    </lineage>
</organism>
<evidence type="ECO:0000256" key="1">
    <source>
        <dbReference type="SAM" id="Phobius"/>
    </source>
</evidence>
<evidence type="ECO:0000313" key="3">
    <source>
        <dbReference type="Proteomes" id="UP000286974"/>
    </source>
</evidence>
<evidence type="ECO:0000313" key="2">
    <source>
        <dbReference type="EMBL" id="GAY71869.1"/>
    </source>
</evidence>
<dbReference type="Proteomes" id="UP000286974">
    <property type="component" value="Unassembled WGS sequence"/>
</dbReference>
<proteinExistence type="predicted"/>
<keyword evidence="1" id="KW-1133">Transmembrane helix</keyword>
<gene>
    <name evidence="2" type="ORF">NBRC111893_15</name>
</gene>
<comment type="caution">
    <text evidence="2">The sequence shown here is derived from an EMBL/GenBank/DDBJ whole genome shotgun (WGS) entry which is preliminary data.</text>
</comment>
<dbReference type="AlphaFoldDB" id="A0A401FHP6"/>
<accession>A0A401FHP6</accession>
<keyword evidence="1" id="KW-0472">Membrane</keyword>